<dbReference type="AlphaFoldDB" id="A0A7W9WZ19"/>
<reference evidence="9 10" key="1">
    <citation type="submission" date="2020-08" db="EMBL/GenBank/DDBJ databases">
        <title>The Agave Microbiome: Exploring the role of microbial communities in plant adaptations to desert environments.</title>
        <authorList>
            <person name="Partida-Martinez L.P."/>
        </authorList>
    </citation>
    <scope>NUCLEOTIDE SEQUENCE [LARGE SCALE GENOMIC DNA]</scope>
    <source>
        <strain evidence="9 10">AT3.2</strain>
    </source>
</reference>
<feature type="compositionally biased region" description="Low complexity" evidence="7">
    <location>
        <begin position="1"/>
        <end position="10"/>
    </location>
</feature>
<name>A0A7W9WZ19_9BURK</name>
<protein>
    <submittedName>
        <fullName evidence="9">Paraquat-inducible protein B</fullName>
    </submittedName>
</protein>
<accession>A0A7W9WZ19</accession>
<organism evidence="9 10">
    <name type="scientific">Massilia aurea</name>
    <dbReference type="NCBI Taxonomy" id="373040"/>
    <lineage>
        <taxon>Bacteria</taxon>
        <taxon>Pseudomonadati</taxon>
        <taxon>Pseudomonadota</taxon>
        <taxon>Betaproteobacteria</taxon>
        <taxon>Burkholderiales</taxon>
        <taxon>Oxalobacteraceae</taxon>
        <taxon>Telluria group</taxon>
        <taxon>Massilia</taxon>
    </lineage>
</organism>
<evidence type="ECO:0000256" key="1">
    <source>
        <dbReference type="ARBA" id="ARBA00004533"/>
    </source>
</evidence>
<keyword evidence="10" id="KW-1185">Reference proteome</keyword>
<sequence length="556" mass="59181">MSEQDSATPSANPPPTPPTPSEPPVGPSAPLAASPAIDRPSRWLPSLIWMIPVLAALIGAWQVVSWVTNKGATVYVYFSSGEGLEAGQTKVKYKDVDIGRVVSVTLGEDGNRVVAKIEMAKEADRFTAIDSRFWVVKPQIGASGVSGLGTLLSGPYIGAAPGVKEDTTNSFTGLETAPPIPIGLKGREYKLHAETLGSVAPGSPVYFKRVRVGQVASVALDKAGHGIDMSVFVEQPYIGLVGPDSRWWHASGVDLRLDASGLKLNTQSLAALATGGIAFESADDRKPVTPAPAGTRFVLSEDRSAALRPPDGPAVTAVVYFDQSLRGLSPGAVVDFRGVALGEVRAVGIEFDRERQKFTMPITVDLYPGRLGKGFMAAMEREDGGQRALTAMVGRGLRAQLRNGNLLTGQLYIALDFFPNARKATIAAQGDMLVLPTVPGQLDELQSQISRIAGKLDKIPFDEIGVNLNRTLVQANATLARIDGKVLPEMQQTLNAAKATFASAESVLAQDAPLQSDLRKALQSVTDTMAKIDALADYLERNPQSLIRGKPQEKKE</sequence>
<feature type="domain" description="Mce/MlaD" evidence="8">
    <location>
        <begin position="71"/>
        <end position="162"/>
    </location>
</feature>
<evidence type="ECO:0000256" key="4">
    <source>
        <dbReference type="ARBA" id="ARBA00022692"/>
    </source>
</evidence>
<keyword evidence="3" id="KW-0997">Cell inner membrane</keyword>
<keyword evidence="4" id="KW-0812">Transmembrane</keyword>
<evidence type="ECO:0000313" key="10">
    <source>
        <dbReference type="Proteomes" id="UP000540787"/>
    </source>
</evidence>
<dbReference type="PANTHER" id="PTHR30462">
    <property type="entry name" value="INTERMEMBRANE TRANSPORT PROTEIN PQIB-RELATED"/>
    <property type="match status" value="1"/>
</dbReference>
<feature type="region of interest" description="Disordered" evidence="7">
    <location>
        <begin position="1"/>
        <end position="32"/>
    </location>
</feature>
<evidence type="ECO:0000256" key="6">
    <source>
        <dbReference type="ARBA" id="ARBA00023136"/>
    </source>
</evidence>
<keyword evidence="2" id="KW-1003">Cell membrane</keyword>
<dbReference type="InterPro" id="IPR051800">
    <property type="entry name" value="PqiA-PqiB_transport"/>
</dbReference>
<evidence type="ECO:0000256" key="7">
    <source>
        <dbReference type="SAM" id="MobiDB-lite"/>
    </source>
</evidence>
<proteinExistence type="predicted"/>
<feature type="compositionally biased region" description="Pro residues" evidence="7">
    <location>
        <begin position="11"/>
        <end position="27"/>
    </location>
</feature>
<dbReference type="GO" id="GO:0005886">
    <property type="term" value="C:plasma membrane"/>
    <property type="evidence" value="ECO:0007669"/>
    <property type="project" value="UniProtKB-SubCell"/>
</dbReference>
<dbReference type="EMBL" id="JACHBX010000001">
    <property type="protein sequence ID" value="MBB6133400.1"/>
    <property type="molecule type" value="Genomic_DNA"/>
</dbReference>
<evidence type="ECO:0000313" key="9">
    <source>
        <dbReference type="EMBL" id="MBB6133400.1"/>
    </source>
</evidence>
<gene>
    <name evidence="9" type="ORF">HD842_001511</name>
</gene>
<keyword evidence="6" id="KW-0472">Membrane</keyword>
<dbReference type="Pfam" id="PF02470">
    <property type="entry name" value="MlaD"/>
    <property type="match status" value="3"/>
</dbReference>
<comment type="subcellular location">
    <subcellularLocation>
        <location evidence="1">Cell inner membrane</location>
    </subcellularLocation>
</comment>
<dbReference type="PANTHER" id="PTHR30462:SF0">
    <property type="entry name" value="INTERMEMBRANE TRANSPORT PROTEIN YEBT"/>
    <property type="match status" value="1"/>
</dbReference>
<feature type="domain" description="Mce/MlaD" evidence="8">
    <location>
        <begin position="315"/>
        <end position="417"/>
    </location>
</feature>
<evidence type="ECO:0000259" key="8">
    <source>
        <dbReference type="Pfam" id="PF02470"/>
    </source>
</evidence>
<dbReference type="InterPro" id="IPR003399">
    <property type="entry name" value="Mce/MlaD"/>
</dbReference>
<dbReference type="RefSeq" id="WP_183552799.1">
    <property type="nucleotide sequence ID" value="NZ_JACHBX010000001.1"/>
</dbReference>
<dbReference type="Proteomes" id="UP000540787">
    <property type="component" value="Unassembled WGS sequence"/>
</dbReference>
<comment type="caution">
    <text evidence="9">The sequence shown here is derived from an EMBL/GenBank/DDBJ whole genome shotgun (WGS) entry which is preliminary data.</text>
</comment>
<evidence type="ECO:0000256" key="5">
    <source>
        <dbReference type="ARBA" id="ARBA00022989"/>
    </source>
</evidence>
<evidence type="ECO:0000256" key="2">
    <source>
        <dbReference type="ARBA" id="ARBA00022475"/>
    </source>
</evidence>
<keyword evidence="5" id="KW-1133">Transmembrane helix</keyword>
<evidence type="ECO:0000256" key="3">
    <source>
        <dbReference type="ARBA" id="ARBA00022519"/>
    </source>
</evidence>
<feature type="domain" description="Mce/MlaD" evidence="8">
    <location>
        <begin position="186"/>
        <end position="244"/>
    </location>
</feature>